<dbReference type="Pfam" id="PF13392">
    <property type="entry name" value="HNH_3"/>
    <property type="match status" value="1"/>
</dbReference>
<evidence type="ECO:0000259" key="1">
    <source>
        <dbReference type="Pfam" id="PF07463"/>
    </source>
</evidence>
<keyword evidence="4" id="KW-0378">Hydrolase</keyword>
<evidence type="ECO:0000259" key="2">
    <source>
        <dbReference type="Pfam" id="PF13392"/>
    </source>
</evidence>
<dbReference type="InterPro" id="IPR003615">
    <property type="entry name" value="HNH_nuc"/>
</dbReference>
<dbReference type="EMBL" id="AP018361">
    <property type="protein sequence ID" value="BBD20125.1"/>
    <property type="molecule type" value="Genomic_DNA"/>
</dbReference>
<keyword evidence="4" id="KW-0540">Nuclease</keyword>
<feature type="domain" description="NUMOD4" evidence="1">
    <location>
        <begin position="14"/>
        <end position="66"/>
    </location>
</feature>
<dbReference type="InterPro" id="IPR054307">
    <property type="entry name" value="I-HmuI_NUMOD-like"/>
</dbReference>
<dbReference type="RefSeq" id="YP_009829516.1">
    <property type="nucleotide sequence ID" value="NC_048625.1"/>
</dbReference>
<feature type="domain" description="DNA endonuclease I-HmuI-like NUMOD-like" evidence="3">
    <location>
        <begin position="137"/>
        <end position="182"/>
    </location>
</feature>
<dbReference type="InterPro" id="IPR003647">
    <property type="entry name" value="Intron_nuc_1_rpt"/>
</dbReference>
<keyword evidence="4" id="KW-0255">Endonuclease</keyword>
<dbReference type="InterPro" id="IPR044925">
    <property type="entry name" value="His-Me_finger_sf"/>
</dbReference>
<accession>A0A2Z6BEH0</accession>
<organism evidence="4 5">
    <name type="scientific">Lactobacillus phage T25</name>
    <dbReference type="NCBI Taxonomy" id="2036055"/>
    <lineage>
        <taxon>Viruses</taxon>
        <taxon>Duplodnaviria</taxon>
        <taxon>Heunggongvirae</taxon>
        <taxon>Uroviricota</taxon>
        <taxon>Caudoviricetes</taxon>
        <taxon>Sukhumvitvirus</taxon>
        <taxon>Sukhumvitvirus T25</taxon>
    </lineage>
</organism>
<evidence type="ECO:0000313" key="4">
    <source>
        <dbReference type="EMBL" id="BBD20125.1"/>
    </source>
</evidence>
<evidence type="ECO:0000313" key="5">
    <source>
        <dbReference type="Proteomes" id="UP000248579"/>
    </source>
</evidence>
<dbReference type="SMART" id="SM00497">
    <property type="entry name" value="IENR1"/>
    <property type="match status" value="1"/>
</dbReference>
<dbReference type="Proteomes" id="UP000248579">
    <property type="component" value="Segment"/>
</dbReference>
<dbReference type="InterPro" id="IPR010902">
    <property type="entry name" value="NUMOD4"/>
</dbReference>
<dbReference type="GO" id="GO:0016788">
    <property type="term" value="F:hydrolase activity, acting on ester bonds"/>
    <property type="evidence" value="ECO:0007669"/>
    <property type="project" value="InterPro"/>
</dbReference>
<protein>
    <submittedName>
        <fullName evidence="4">HNH endonuclease</fullName>
    </submittedName>
</protein>
<dbReference type="SUPFAM" id="SSF54060">
    <property type="entry name" value="His-Me finger endonucleases"/>
    <property type="match status" value="1"/>
</dbReference>
<name>A0A2Z6BEH0_9CAUD</name>
<dbReference type="Pfam" id="PF07463">
    <property type="entry name" value="NUMOD4"/>
    <property type="match status" value="1"/>
</dbReference>
<evidence type="ECO:0000259" key="3">
    <source>
        <dbReference type="Pfam" id="PF22083"/>
    </source>
</evidence>
<sequence>MMMKGYGVIMNSIEIWKDIEGYEGLYQISNMGRVRSLDRKDAREHRIKGKILAITSATNGYRKIGLMKDGNIKNHSVHRLVAKAFLDNPSNLPQVNHKDEDKTNNVVSNLEWCTQSYNNGYGTRNGRAAKANEKPIYVVTSSGNRYFFRSIEKAAELLGLSRGNVSTCLNGKRKHHHGFSFEWAGDPDD</sequence>
<dbReference type="SUPFAM" id="SSF64496">
    <property type="entry name" value="DNA-binding domain of intron-encoded endonucleases"/>
    <property type="match status" value="1"/>
</dbReference>
<dbReference type="KEGG" id="vg:55632452"/>
<dbReference type="Pfam" id="PF22083">
    <property type="entry name" value="I-HmuI_NUMOD-like"/>
    <property type="match status" value="1"/>
</dbReference>
<feature type="domain" description="HNH nuclease" evidence="2">
    <location>
        <begin position="77"/>
        <end position="119"/>
    </location>
</feature>
<keyword evidence="5" id="KW-1185">Reference proteome</keyword>
<proteinExistence type="predicted"/>
<dbReference type="Gene3D" id="1.10.10.10">
    <property type="entry name" value="Winged helix-like DNA-binding domain superfamily/Winged helix DNA-binding domain"/>
    <property type="match status" value="1"/>
</dbReference>
<dbReference type="Gene3D" id="3.90.75.20">
    <property type="match status" value="1"/>
</dbReference>
<dbReference type="GO" id="GO:0004519">
    <property type="term" value="F:endonuclease activity"/>
    <property type="evidence" value="ECO:0007669"/>
    <property type="project" value="UniProtKB-KW"/>
</dbReference>
<dbReference type="GeneID" id="55632452"/>
<reference evidence="4 5" key="1">
    <citation type="submission" date="2017-09" db="EMBL/GenBank/DDBJ databases">
        <title>Genome analysis of the Dairy Lactobacillus paracasei phage T25.</title>
        <authorList>
            <person name="Sunthornthummas S."/>
        </authorList>
    </citation>
    <scope>NUCLEOTIDE SEQUENCE [LARGE SCALE GENOMIC DNA]</scope>
</reference>
<dbReference type="InterPro" id="IPR036388">
    <property type="entry name" value="WH-like_DNA-bd_sf"/>
</dbReference>